<evidence type="ECO:0000256" key="7">
    <source>
        <dbReference type="SAM" id="Phobius"/>
    </source>
</evidence>
<dbReference type="InterPro" id="IPR050171">
    <property type="entry name" value="MFS_Transporters"/>
</dbReference>
<dbReference type="RefSeq" id="WP_147145947.1">
    <property type="nucleotide sequence ID" value="NZ_BJXN01000004.1"/>
</dbReference>
<feature type="transmembrane region" description="Helical" evidence="7">
    <location>
        <begin position="300"/>
        <end position="322"/>
    </location>
</feature>
<keyword evidence="3" id="KW-1003">Cell membrane</keyword>
<feature type="transmembrane region" description="Helical" evidence="7">
    <location>
        <begin position="170"/>
        <end position="191"/>
    </location>
</feature>
<keyword evidence="6 7" id="KW-0472">Membrane</keyword>
<accession>A0A511RI02</accession>
<dbReference type="PANTHER" id="PTHR23517:SF3">
    <property type="entry name" value="INTEGRAL MEMBRANE TRANSPORT PROTEIN"/>
    <property type="match status" value="1"/>
</dbReference>
<dbReference type="InterPro" id="IPR011701">
    <property type="entry name" value="MFS"/>
</dbReference>
<dbReference type="SUPFAM" id="SSF103473">
    <property type="entry name" value="MFS general substrate transporter"/>
    <property type="match status" value="1"/>
</dbReference>
<dbReference type="Proteomes" id="UP000321827">
    <property type="component" value="Unassembled WGS sequence"/>
</dbReference>
<proteinExistence type="predicted"/>
<evidence type="ECO:0000256" key="1">
    <source>
        <dbReference type="ARBA" id="ARBA00004651"/>
    </source>
</evidence>
<sequence length="390" mass="40664">MRRWLERAPWPPGRLAPLATLIALVGLVELTRTGLYTVYLPRSLGPVLGLGVVGLAASLQYLADTLGRSAGGHLGERRGLRRVLPAAAALSAVSALGVLYAPGVGWLLAASLANGLVIAPLWPAMMTYSSRAARDGEDGRAVGFTQSLVAPFIGLGVLLTGFLFDHDPRLAAAALAAVQLLVFLLAAAILFRFRSTAPQPRPTSPFPWRKLASLAPGALSQLLAFGLLAPVFFPFIDRLGLGTRELVLALALGGGLEYLLLSPLGRLADRLGPARTLVPALLLAALALIAFSEVRGLGGLIAAALAAGLAQALLIPSWGGLVSRTLPDEHKARAWGALMSLEGLGFALGPVVGGFAWELWGPRAPFWIGAAAYLGVALFYAARLRRPAGA</sequence>
<feature type="domain" description="Major facilitator superfamily (MFS) profile" evidence="8">
    <location>
        <begin position="210"/>
        <end position="390"/>
    </location>
</feature>
<evidence type="ECO:0000256" key="4">
    <source>
        <dbReference type="ARBA" id="ARBA00022692"/>
    </source>
</evidence>
<feature type="transmembrane region" description="Helical" evidence="7">
    <location>
        <begin position="83"/>
        <end position="101"/>
    </location>
</feature>
<feature type="transmembrane region" description="Helical" evidence="7">
    <location>
        <begin position="334"/>
        <end position="352"/>
    </location>
</feature>
<dbReference type="PANTHER" id="PTHR23517">
    <property type="entry name" value="RESISTANCE PROTEIN MDTM, PUTATIVE-RELATED-RELATED"/>
    <property type="match status" value="1"/>
</dbReference>
<evidence type="ECO:0000259" key="8">
    <source>
        <dbReference type="PROSITE" id="PS50850"/>
    </source>
</evidence>
<dbReference type="OrthoDB" id="24958at2"/>
<dbReference type="InterPro" id="IPR036259">
    <property type="entry name" value="MFS_trans_sf"/>
</dbReference>
<gene>
    <name evidence="9" type="ORF">ODE01S_07150</name>
</gene>
<dbReference type="GO" id="GO:0022857">
    <property type="term" value="F:transmembrane transporter activity"/>
    <property type="evidence" value="ECO:0007669"/>
    <property type="project" value="InterPro"/>
</dbReference>
<feature type="transmembrane region" description="Helical" evidence="7">
    <location>
        <begin position="141"/>
        <end position="164"/>
    </location>
</feature>
<feature type="transmembrane region" description="Helical" evidence="7">
    <location>
        <begin position="107"/>
        <end position="129"/>
    </location>
</feature>
<protein>
    <submittedName>
        <fullName evidence="9">MFS transporter</fullName>
    </submittedName>
</protein>
<keyword evidence="4 7" id="KW-0812">Transmembrane</keyword>
<dbReference type="Gene3D" id="1.20.1250.20">
    <property type="entry name" value="MFS general substrate transporter like domains"/>
    <property type="match status" value="2"/>
</dbReference>
<evidence type="ECO:0000256" key="6">
    <source>
        <dbReference type="ARBA" id="ARBA00023136"/>
    </source>
</evidence>
<name>A0A511RI02_9DEIN</name>
<evidence type="ECO:0000256" key="5">
    <source>
        <dbReference type="ARBA" id="ARBA00022989"/>
    </source>
</evidence>
<evidence type="ECO:0000256" key="2">
    <source>
        <dbReference type="ARBA" id="ARBA00022448"/>
    </source>
</evidence>
<evidence type="ECO:0000313" key="9">
    <source>
        <dbReference type="EMBL" id="GEM89281.1"/>
    </source>
</evidence>
<keyword evidence="5 7" id="KW-1133">Transmembrane helix</keyword>
<dbReference type="GO" id="GO:0005886">
    <property type="term" value="C:plasma membrane"/>
    <property type="evidence" value="ECO:0007669"/>
    <property type="project" value="UniProtKB-SubCell"/>
</dbReference>
<organism evidence="9 10">
    <name type="scientific">Oceanithermus desulfurans NBRC 100063</name>
    <dbReference type="NCBI Taxonomy" id="1227550"/>
    <lineage>
        <taxon>Bacteria</taxon>
        <taxon>Thermotogati</taxon>
        <taxon>Deinococcota</taxon>
        <taxon>Deinococci</taxon>
        <taxon>Thermales</taxon>
        <taxon>Thermaceae</taxon>
        <taxon>Oceanithermus</taxon>
    </lineage>
</organism>
<dbReference type="Pfam" id="PF07690">
    <property type="entry name" value="MFS_1"/>
    <property type="match status" value="1"/>
</dbReference>
<feature type="transmembrane region" description="Helical" evidence="7">
    <location>
        <begin position="246"/>
        <end position="264"/>
    </location>
</feature>
<feature type="transmembrane region" description="Helical" evidence="7">
    <location>
        <begin position="46"/>
        <end position="63"/>
    </location>
</feature>
<comment type="subcellular location">
    <subcellularLocation>
        <location evidence="1">Cell membrane</location>
        <topology evidence="1">Multi-pass membrane protein</topology>
    </subcellularLocation>
</comment>
<comment type="caution">
    <text evidence="9">The sequence shown here is derived from an EMBL/GenBank/DDBJ whole genome shotgun (WGS) entry which is preliminary data.</text>
</comment>
<dbReference type="InterPro" id="IPR020846">
    <property type="entry name" value="MFS_dom"/>
</dbReference>
<feature type="transmembrane region" description="Helical" evidence="7">
    <location>
        <begin position="211"/>
        <end position="234"/>
    </location>
</feature>
<feature type="transmembrane region" description="Helical" evidence="7">
    <location>
        <begin position="276"/>
        <end position="294"/>
    </location>
</feature>
<evidence type="ECO:0000256" key="3">
    <source>
        <dbReference type="ARBA" id="ARBA00022475"/>
    </source>
</evidence>
<feature type="transmembrane region" description="Helical" evidence="7">
    <location>
        <begin position="364"/>
        <end position="382"/>
    </location>
</feature>
<dbReference type="PROSITE" id="PS50850">
    <property type="entry name" value="MFS"/>
    <property type="match status" value="1"/>
</dbReference>
<reference evidence="9 10" key="1">
    <citation type="submission" date="2019-07" db="EMBL/GenBank/DDBJ databases">
        <title>Whole genome shotgun sequence of Oceanithermus desulfurans NBRC 100063.</title>
        <authorList>
            <person name="Hosoyama A."/>
            <person name="Uohara A."/>
            <person name="Ohji S."/>
            <person name="Ichikawa N."/>
        </authorList>
    </citation>
    <scope>NUCLEOTIDE SEQUENCE [LARGE SCALE GENOMIC DNA]</scope>
    <source>
        <strain evidence="9 10">NBRC 100063</strain>
    </source>
</reference>
<evidence type="ECO:0000313" key="10">
    <source>
        <dbReference type="Proteomes" id="UP000321827"/>
    </source>
</evidence>
<keyword evidence="2" id="KW-0813">Transport</keyword>
<dbReference type="EMBL" id="BJXN01000004">
    <property type="protein sequence ID" value="GEM89281.1"/>
    <property type="molecule type" value="Genomic_DNA"/>
</dbReference>
<dbReference type="AlphaFoldDB" id="A0A511RI02"/>